<accession>A0A8X6G570</accession>
<organism evidence="1 2">
    <name type="scientific">Trichonephila clavata</name>
    <name type="common">Joro spider</name>
    <name type="synonym">Nephila clavata</name>
    <dbReference type="NCBI Taxonomy" id="2740835"/>
    <lineage>
        <taxon>Eukaryota</taxon>
        <taxon>Metazoa</taxon>
        <taxon>Ecdysozoa</taxon>
        <taxon>Arthropoda</taxon>
        <taxon>Chelicerata</taxon>
        <taxon>Arachnida</taxon>
        <taxon>Araneae</taxon>
        <taxon>Araneomorphae</taxon>
        <taxon>Entelegynae</taxon>
        <taxon>Araneoidea</taxon>
        <taxon>Nephilidae</taxon>
        <taxon>Trichonephila</taxon>
    </lineage>
</organism>
<keyword evidence="2" id="KW-1185">Reference proteome</keyword>
<evidence type="ECO:0000313" key="2">
    <source>
        <dbReference type="Proteomes" id="UP000887116"/>
    </source>
</evidence>
<evidence type="ECO:0000313" key="1">
    <source>
        <dbReference type="EMBL" id="GFQ94604.1"/>
    </source>
</evidence>
<dbReference type="Proteomes" id="UP000887116">
    <property type="component" value="Unassembled WGS sequence"/>
</dbReference>
<sequence length="94" mass="10407">MAGHGMSIARTTKVFEKLTDTSAVTVVTSSAIADSVARYPVPGAKSRYLISFNLSITSFTAFTNMGSLNFFKCYRGIGFNLIKELYCQWVFLFV</sequence>
<dbReference type="EMBL" id="BMAO01004437">
    <property type="protein sequence ID" value="GFQ94604.1"/>
    <property type="molecule type" value="Genomic_DNA"/>
</dbReference>
<reference evidence="1" key="1">
    <citation type="submission" date="2020-07" db="EMBL/GenBank/DDBJ databases">
        <title>Multicomponent nature underlies the extraordinary mechanical properties of spider dragline silk.</title>
        <authorList>
            <person name="Kono N."/>
            <person name="Nakamura H."/>
            <person name="Mori M."/>
            <person name="Yoshida Y."/>
            <person name="Ohtoshi R."/>
            <person name="Malay A.D."/>
            <person name="Moran D.A.P."/>
            <person name="Tomita M."/>
            <person name="Numata K."/>
            <person name="Arakawa K."/>
        </authorList>
    </citation>
    <scope>NUCLEOTIDE SEQUENCE</scope>
</reference>
<gene>
    <name evidence="1" type="ORF">TNCT_554521</name>
</gene>
<dbReference type="AlphaFoldDB" id="A0A8X6G570"/>
<protein>
    <submittedName>
        <fullName evidence="1">Uncharacterized protein</fullName>
    </submittedName>
</protein>
<proteinExistence type="predicted"/>
<name>A0A8X6G570_TRICU</name>
<comment type="caution">
    <text evidence="1">The sequence shown here is derived from an EMBL/GenBank/DDBJ whole genome shotgun (WGS) entry which is preliminary data.</text>
</comment>